<dbReference type="SMART" id="SM00192">
    <property type="entry name" value="LDLa"/>
    <property type="match status" value="1"/>
</dbReference>
<dbReference type="InterPro" id="IPR036055">
    <property type="entry name" value="LDL_receptor-like_sf"/>
</dbReference>
<feature type="domain" description="Protein kinase" evidence="8">
    <location>
        <begin position="1068"/>
        <end position="1320"/>
    </location>
</feature>
<feature type="domain" description="Peptidase S1" evidence="10">
    <location>
        <begin position="515"/>
        <end position="748"/>
    </location>
</feature>
<dbReference type="STRING" id="158441.A0A226EYF9"/>
<evidence type="ECO:0000259" key="10">
    <source>
        <dbReference type="PROSITE" id="PS50240"/>
    </source>
</evidence>
<evidence type="ECO:0000313" key="11">
    <source>
        <dbReference type="EMBL" id="OXA62238.1"/>
    </source>
</evidence>
<dbReference type="PANTHER" id="PTHR24252">
    <property type="entry name" value="ACROSIN-RELATED"/>
    <property type="match status" value="1"/>
</dbReference>
<dbReference type="SUPFAM" id="SSF56436">
    <property type="entry name" value="C-type lectin-like"/>
    <property type="match status" value="1"/>
</dbReference>
<dbReference type="Gene3D" id="2.60.20.10">
    <property type="entry name" value="Crystallins"/>
    <property type="match status" value="1"/>
</dbReference>
<sequence length="1320" mass="143507">MGNLNCIRIFLVLSLITCFSHVSGQNPWATLTLIGSSDGPFYAKQYFAQNTQMNWASAVNFCKSYGLQLASVESAADQLVITNWAKDSVRANEWGFFWLSGNKLGDGTTWRWLEDSKIVPTPGNTATGPQYWIGGEPSTTANTANCLHVNLGWYKGGWGQHFCETLVMRPLCMYKMTTSCQGANNTIIPTTTLAPPLPTTQSQPTCSCGTSATSNTRIIGGQPAALGEIPWRCNLYMQRYGVFCTCTIISASWIMTAAHCTDIVTPTDILYVDVGDLDLGTASETASYLVQADRVIGHPGWDKTTISNDIALIHLKDRITFSPTVQPACLPFPLRGQSLDSRRATISGWGTTVFQGPISQKLNKVDVTILSDTTCRSVFGPGLPQNILCTGETGKSACSGDSGGSVDLVNNGRSYAVGVTSFVGAGCNTNYPNVFTRVTSYLDWIVSTTVTLIDNASSQTNNSLPSEKSFYPKGRHCNGPRPHRLCRRTTVPPKPVPTQPSCSCGVSSPQKSSRIVGGSLAKLGEFPWRCIFNGNVSRTFCTCTIISASWVMTAAHCMDPLVPSDTLIVDVGDLDFTTTSEAENVVIEVDRFVRHPTYDNKTVRGDIALVHLKTPITFTPTIQPVCLPFSLVGQNLVGRRVTVSGWGSTTDLLGPASPKLMKADVTVVSNSVCRSFLGPSFPQSKICTREIGKSVCSGDSGGGIDLVTNERSYTVGVSSSVINGCNSNSPNVFTRVASYLDWIVSTTGTRLAITPSNTLILPTMSFNFTLYEDKFHKCYQFGGGTCQTFTIGTGGQCVNYDFYGDKVSSINTLGNCIIIWEHRNCAGDSAEIEPGTPHHEDLSSLKMSDGRSWDDQMSSISACPKQCDSSTFVCSNKRCITIQWVCDGENDCSDGEDELNCSSGTMTTSTIDTPATTDIYVIPLLPFEPSDEDVTISPAPPEIPTTTPVTNCSINETYCELEAKCIPVSNSSSNCVGTEMKINDRNYDLVALYLTTGAILVTVIIAFTALGICIAVYIRQKKSKNKASITSSSDITSLHPISHELQPLLHPSHSIIPLLSPWRTHPSLICLSLLGEGFFGKVYQVEDQSAIVPTTEYAIKCVDMLKTLGGCSGPSSFSSTTTTSLSAESSGIIDLQNYMTILLNEIQIMDQLTCDHVVRYYGCWAEAEDCSQMLLSKSRLEIYIHQLIEHCNDAMSSSQNSPLSHIFIRMELCHTTLKRYLQVHSEEVGDEISIIQQIATGLHYVHTKGYIHRDIKPGNIFCKVESSGNLTWKIGDFGLAVMSREDGNVGVAGTYLYQSPEIRNQLKYTVKTDLYSLGKV</sequence>
<evidence type="ECO:0000256" key="1">
    <source>
        <dbReference type="ARBA" id="ARBA00022741"/>
    </source>
</evidence>
<evidence type="ECO:0000256" key="6">
    <source>
        <dbReference type="SAM" id="Phobius"/>
    </source>
</evidence>
<protein>
    <submittedName>
        <fullName evidence="11">Transmembrane protease serine 9</fullName>
    </submittedName>
</protein>
<keyword evidence="12" id="KW-1185">Reference proteome</keyword>
<evidence type="ECO:0000256" key="4">
    <source>
        <dbReference type="PROSITE-ProRule" id="PRU00124"/>
    </source>
</evidence>
<dbReference type="PRINTS" id="PR00722">
    <property type="entry name" value="CHYMOTRYPSIN"/>
</dbReference>
<dbReference type="PROSITE" id="PS00108">
    <property type="entry name" value="PROTEIN_KINASE_ST"/>
    <property type="match status" value="1"/>
</dbReference>
<dbReference type="InterPro" id="IPR001314">
    <property type="entry name" value="Peptidase_S1A"/>
</dbReference>
<dbReference type="Pfam" id="PF00089">
    <property type="entry name" value="Trypsin"/>
    <property type="match status" value="2"/>
</dbReference>
<feature type="chain" id="PRO_5013279771" evidence="7">
    <location>
        <begin position="25"/>
        <end position="1320"/>
    </location>
</feature>
<dbReference type="GO" id="GO:0005524">
    <property type="term" value="F:ATP binding"/>
    <property type="evidence" value="ECO:0007669"/>
    <property type="project" value="UniProtKB-UniRule"/>
</dbReference>
<dbReference type="InterPro" id="IPR017441">
    <property type="entry name" value="Protein_kinase_ATP_BS"/>
</dbReference>
<dbReference type="SUPFAM" id="SSF56112">
    <property type="entry name" value="Protein kinase-like (PK-like)"/>
    <property type="match status" value="1"/>
</dbReference>
<keyword evidence="11" id="KW-0378">Hydrolase</keyword>
<dbReference type="CDD" id="cd00180">
    <property type="entry name" value="PKc"/>
    <property type="match status" value="1"/>
</dbReference>
<dbReference type="EMBL" id="LNIX01000001">
    <property type="protein sequence ID" value="OXA62238.1"/>
    <property type="molecule type" value="Genomic_DNA"/>
</dbReference>
<gene>
    <name evidence="11" type="ORF">Fcan01_01320</name>
</gene>
<feature type="binding site" evidence="5">
    <location>
        <position position="1100"/>
    </location>
    <ligand>
        <name>ATP</name>
        <dbReference type="ChEBI" id="CHEBI:30616"/>
    </ligand>
</feature>
<keyword evidence="6" id="KW-1133">Transmembrane helix</keyword>
<dbReference type="InterPro" id="IPR008271">
    <property type="entry name" value="Ser/Thr_kinase_AS"/>
</dbReference>
<dbReference type="InterPro" id="IPR016187">
    <property type="entry name" value="CTDL_fold"/>
</dbReference>
<keyword evidence="11" id="KW-0645">Protease</keyword>
<dbReference type="GO" id="GO:0006508">
    <property type="term" value="P:proteolysis"/>
    <property type="evidence" value="ECO:0007669"/>
    <property type="project" value="UniProtKB-KW"/>
</dbReference>
<dbReference type="PROSITE" id="PS00134">
    <property type="entry name" value="TRYPSIN_HIS"/>
    <property type="match status" value="2"/>
</dbReference>
<evidence type="ECO:0000256" key="2">
    <source>
        <dbReference type="ARBA" id="ARBA00022840"/>
    </source>
</evidence>
<evidence type="ECO:0000256" key="3">
    <source>
        <dbReference type="ARBA" id="ARBA00023157"/>
    </source>
</evidence>
<dbReference type="SUPFAM" id="SSF50494">
    <property type="entry name" value="Trypsin-like serine proteases"/>
    <property type="match status" value="2"/>
</dbReference>
<evidence type="ECO:0000256" key="7">
    <source>
        <dbReference type="SAM" id="SignalP"/>
    </source>
</evidence>
<dbReference type="Pfam" id="PF00057">
    <property type="entry name" value="Ldl_recept_a"/>
    <property type="match status" value="1"/>
</dbReference>
<dbReference type="SMART" id="SM00220">
    <property type="entry name" value="S_TKc"/>
    <property type="match status" value="1"/>
</dbReference>
<dbReference type="InterPro" id="IPR001254">
    <property type="entry name" value="Trypsin_dom"/>
</dbReference>
<dbReference type="CDD" id="cd00112">
    <property type="entry name" value="LDLa"/>
    <property type="match status" value="1"/>
</dbReference>
<dbReference type="InterPro" id="IPR009003">
    <property type="entry name" value="Peptidase_S1_PA"/>
</dbReference>
<feature type="disulfide bond" evidence="4">
    <location>
        <begin position="867"/>
        <end position="879"/>
    </location>
</feature>
<dbReference type="SMART" id="SM00034">
    <property type="entry name" value="CLECT"/>
    <property type="match status" value="1"/>
</dbReference>
<evidence type="ECO:0000313" key="12">
    <source>
        <dbReference type="Proteomes" id="UP000198287"/>
    </source>
</evidence>
<dbReference type="InterPro" id="IPR016186">
    <property type="entry name" value="C-type_lectin-like/link_sf"/>
</dbReference>
<dbReference type="GO" id="GO:0004252">
    <property type="term" value="F:serine-type endopeptidase activity"/>
    <property type="evidence" value="ECO:0007669"/>
    <property type="project" value="InterPro"/>
</dbReference>
<keyword evidence="7" id="KW-0732">Signal</keyword>
<evidence type="ECO:0000259" key="8">
    <source>
        <dbReference type="PROSITE" id="PS50011"/>
    </source>
</evidence>
<dbReference type="PROSITE" id="PS01209">
    <property type="entry name" value="LDLRA_1"/>
    <property type="match status" value="1"/>
</dbReference>
<dbReference type="Proteomes" id="UP000198287">
    <property type="component" value="Unassembled WGS sequence"/>
</dbReference>
<dbReference type="PANTHER" id="PTHR24252:SF7">
    <property type="entry name" value="HYALIN"/>
    <property type="match status" value="1"/>
</dbReference>
<keyword evidence="6 11" id="KW-0812">Transmembrane</keyword>
<evidence type="ECO:0000256" key="5">
    <source>
        <dbReference type="PROSITE-ProRule" id="PRU10141"/>
    </source>
</evidence>
<dbReference type="Gene3D" id="2.40.10.10">
    <property type="entry name" value="Trypsin-like serine proteases"/>
    <property type="match status" value="4"/>
</dbReference>
<dbReference type="Gene3D" id="4.10.400.10">
    <property type="entry name" value="Low-density Lipoprotein Receptor"/>
    <property type="match status" value="1"/>
</dbReference>
<dbReference type="CDD" id="cd00037">
    <property type="entry name" value="CLECT"/>
    <property type="match status" value="1"/>
</dbReference>
<dbReference type="GO" id="GO:0004672">
    <property type="term" value="F:protein kinase activity"/>
    <property type="evidence" value="ECO:0007669"/>
    <property type="project" value="InterPro"/>
</dbReference>
<keyword evidence="3 4" id="KW-1015">Disulfide bond</keyword>
<feature type="transmembrane region" description="Helical" evidence="6">
    <location>
        <begin position="990"/>
        <end position="1018"/>
    </location>
</feature>
<comment type="caution">
    <text evidence="11">The sequence shown here is derived from an EMBL/GenBank/DDBJ whole genome shotgun (WGS) entry which is preliminary data.</text>
</comment>
<dbReference type="PROSITE" id="PS50041">
    <property type="entry name" value="C_TYPE_LECTIN_2"/>
    <property type="match status" value="1"/>
</dbReference>
<keyword evidence="2 5" id="KW-0067">ATP-binding</keyword>
<feature type="disulfide bond" evidence="4">
    <location>
        <begin position="886"/>
        <end position="901"/>
    </location>
</feature>
<dbReference type="Gene3D" id="1.10.510.10">
    <property type="entry name" value="Transferase(Phosphotransferase) domain 1"/>
    <property type="match status" value="1"/>
</dbReference>
<dbReference type="PROSITE" id="PS50011">
    <property type="entry name" value="PROTEIN_KINASE_DOM"/>
    <property type="match status" value="1"/>
</dbReference>
<proteinExistence type="predicted"/>
<keyword evidence="1 5" id="KW-0547">Nucleotide-binding</keyword>
<dbReference type="InterPro" id="IPR000719">
    <property type="entry name" value="Prot_kinase_dom"/>
</dbReference>
<dbReference type="FunFam" id="2.40.10.10:FF:000068">
    <property type="entry name" value="transmembrane protease serine 2"/>
    <property type="match status" value="2"/>
</dbReference>
<dbReference type="PROSITE" id="PS50068">
    <property type="entry name" value="LDLRA_2"/>
    <property type="match status" value="1"/>
</dbReference>
<name>A0A226EYF9_FOLCA</name>
<dbReference type="InterPro" id="IPR011009">
    <property type="entry name" value="Kinase-like_dom_sf"/>
</dbReference>
<dbReference type="InterPro" id="IPR018114">
    <property type="entry name" value="TRYPSIN_HIS"/>
</dbReference>
<dbReference type="InterPro" id="IPR001304">
    <property type="entry name" value="C-type_lectin-like"/>
</dbReference>
<dbReference type="InterPro" id="IPR043504">
    <property type="entry name" value="Peptidase_S1_PA_chymotrypsin"/>
</dbReference>
<dbReference type="OrthoDB" id="1405469at2759"/>
<dbReference type="InterPro" id="IPR002172">
    <property type="entry name" value="LDrepeatLR_classA_rpt"/>
</dbReference>
<keyword evidence="6" id="KW-0472">Membrane</keyword>
<dbReference type="CDD" id="cd00190">
    <property type="entry name" value="Tryp_SPc"/>
    <property type="match status" value="2"/>
</dbReference>
<dbReference type="Pfam" id="PF00059">
    <property type="entry name" value="Lectin_C"/>
    <property type="match status" value="1"/>
</dbReference>
<dbReference type="Pfam" id="PF00069">
    <property type="entry name" value="Pkinase"/>
    <property type="match status" value="1"/>
</dbReference>
<dbReference type="Gene3D" id="3.30.200.20">
    <property type="entry name" value="Phosphorylase Kinase, domain 1"/>
    <property type="match status" value="1"/>
</dbReference>
<dbReference type="Gene3D" id="3.10.100.10">
    <property type="entry name" value="Mannose-Binding Protein A, subunit A"/>
    <property type="match status" value="1"/>
</dbReference>
<accession>A0A226EYF9</accession>
<dbReference type="SMART" id="SM00020">
    <property type="entry name" value="Tryp_SPc"/>
    <property type="match status" value="2"/>
</dbReference>
<feature type="disulfide bond" evidence="4">
    <location>
        <begin position="874"/>
        <end position="892"/>
    </location>
</feature>
<dbReference type="InterPro" id="IPR023415">
    <property type="entry name" value="LDLR_class-A_CS"/>
</dbReference>
<dbReference type="SUPFAM" id="SSF57424">
    <property type="entry name" value="LDL receptor-like module"/>
    <property type="match status" value="1"/>
</dbReference>
<evidence type="ECO:0000259" key="9">
    <source>
        <dbReference type="PROSITE" id="PS50041"/>
    </source>
</evidence>
<feature type="signal peptide" evidence="7">
    <location>
        <begin position="1"/>
        <end position="24"/>
    </location>
</feature>
<feature type="domain" description="C-type lectin" evidence="9">
    <location>
        <begin position="41"/>
        <end position="164"/>
    </location>
</feature>
<organism evidence="11 12">
    <name type="scientific">Folsomia candida</name>
    <name type="common">Springtail</name>
    <dbReference type="NCBI Taxonomy" id="158441"/>
    <lineage>
        <taxon>Eukaryota</taxon>
        <taxon>Metazoa</taxon>
        <taxon>Ecdysozoa</taxon>
        <taxon>Arthropoda</taxon>
        <taxon>Hexapoda</taxon>
        <taxon>Collembola</taxon>
        <taxon>Entomobryomorpha</taxon>
        <taxon>Isotomoidea</taxon>
        <taxon>Isotomidae</taxon>
        <taxon>Proisotominae</taxon>
        <taxon>Folsomia</taxon>
    </lineage>
</organism>
<feature type="domain" description="Peptidase S1" evidence="10">
    <location>
        <begin position="218"/>
        <end position="450"/>
    </location>
</feature>
<dbReference type="PROSITE" id="PS00107">
    <property type="entry name" value="PROTEIN_KINASE_ATP"/>
    <property type="match status" value="1"/>
</dbReference>
<dbReference type="PROSITE" id="PS50240">
    <property type="entry name" value="TRYPSIN_DOM"/>
    <property type="match status" value="2"/>
</dbReference>
<reference evidence="11 12" key="1">
    <citation type="submission" date="2015-12" db="EMBL/GenBank/DDBJ databases">
        <title>The genome of Folsomia candida.</title>
        <authorList>
            <person name="Faddeeva A."/>
            <person name="Derks M.F."/>
            <person name="Anvar Y."/>
            <person name="Smit S."/>
            <person name="Van Straalen N."/>
            <person name="Roelofs D."/>
        </authorList>
    </citation>
    <scope>NUCLEOTIDE SEQUENCE [LARGE SCALE GENOMIC DNA]</scope>
    <source>
        <strain evidence="11 12">VU population</strain>
        <tissue evidence="11">Whole body</tissue>
    </source>
</reference>